<reference evidence="2" key="2">
    <citation type="submission" date="2025-09" db="UniProtKB">
        <authorList>
            <consortium name="Ensembl"/>
        </authorList>
    </citation>
    <scope>IDENTIFICATION</scope>
</reference>
<reference evidence="2" key="1">
    <citation type="submission" date="2025-08" db="UniProtKB">
        <authorList>
            <consortium name="Ensembl"/>
        </authorList>
    </citation>
    <scope>IDENTIFICATION</scope>
</reference>
<proteinExistence type="predicted"/>
<evidence type="ECO:0000256" key="1">
    <source>
        <dbReference type="SAM" id="MobiDB-lite"/>
    </source>
</evidence>
<dbReference type="Proteomes" id="UP000694392">
    <property type="component" value="Unplaced"/>
</dbReference>
<protein>
    <submittedName>
        <fullName evidence="2">Uncharacterized protein</fullName>
    </submittedName>
</protein>
<keyword evidence="3" id="KW-1185">Reference proteome</keyword>
<name>A0A8D0GKZ6_SPHPU</name>
<accession>A0A8D0GKZ6</accession>
<sequence length="90" mass="10392">MEIKEERTSEEAQHFLPPTQADSLVEPRFTSIQKTANEPKLEFSLGKTVLNFLQIWQIRGILCCTECVTCYIDKKILGELDIYIFPKLTV</sequence>
<dbReference type="AlphaFoldDB" id="A0A8D0GKZ6"/>
<feature type="region of interest" description="Disordered" evidence="1">
    <location>
        <begin position="1"/>
        <end position="22"/>
    </location>
</feature>
<dbReference type="GeneTree" id="ENSGT00950000185087"/>
<evidence type="ECO:0000313" key="2">
    <source>
        <dbReference type="Ensembl" id="ENSSPUP00000010042.1"/>
    </source>
</evidence>
<organism evidence="2 3">
    <name type="scientific">Sphenodon punctatus</name>
    <name type="common">Tuatara</name>
    <name type="synonym">Hatteria punctata</name>
    <dbReference type="NCBI Taxonomy" id="8508"/>
    <lineage>
        <taxon>Eukaryota</taxon>
        <taxon>Metazoa</taxon>
        <taxon>Chordata</taxon>
        <taxon>Craniata</taxon>
        <taxon>Vertebrata</taxon>
        <taxon>Euteleostomi</taxon>
        <taxon>Lepidosauria</taxon>
        <taxon>Sphenodontia</taxon>
        <taxon>Sphenodontidae</taxon>
        <taxon>Sphenodon</taxon>
    </lineage>
</organism>
<evidence type="ECO:0000313" key="3">
    <source>
        <dbReference type="Proteomes" id="UP000694392"/>
    </source>
</evidence>
<dbReference type="Ensembl" id="ENSSPUT00000010697.1">
    <property type="protein sequence ID" value="ENSSPUP00000010042.1"/>
    <property type="gene ID" value="ENSSPUG00000007773.1"/>
</dbReference>
<feature type="compositionally biased region" description="Basic and acidic residues" evidence="1">
    <location>
        <begin position="1"/>
        <end position="13"/>
    </location>
</feature>